<dbReference type="Pfam" id="PF00534">
    <property type="entry name" value="Glycos_transf_1"/>
    <property type="match status" value="1"/>
</dbReference>
<dbReference type="AlphaFoldDB" id="A0A2M6P247"/>
<dbReference type="Pfam" id="PF13439">
    <property type="entry name" value="Glyco_transf_4"/>
    <property type="match status" value="1"/>
</dbReference>
<dbReference type="Gene3D" id="3.40.50.2000">
    <property type="entry name" value="Glycogen Phosphorylase B"/>
    <property type="match status" value="2"/>
</dbReference>
<reference evidence="4" key="1">
    <citation type="submission" date="2017-09" db="EMBL/GenBank/DDBJ databases">
        <title>Depth-based differentiation of microbial function through sediment-hosted aquifers and enrichment of novel symbionts in the deep terrestrial subsurface.</title>
        <authorList>
            <person name="Probst A.J."/>
            <person name="Ladd B."/>
            <person name="Jarett J.K."/>
            <person name="Geller-Mcgrath D.E."/>
            <person name="Sieber C.M.K."/>
            <person name="Emerson J.B."/>
            <person name="Anantharaman K."/>
            <person name="Thomas B.C."/>
            <person name="Malmstrom R."/>
            <person name="Stieglmeier M."/>
            <person name="Klingl A."/>
            <person name="Woyke T."/>
            <person name="Ryan C.M."/>
            <person name="Banfield J.F."/>
        </authorList>
    </citation>
    <scope>NUCLEOTIDE SEQUENCE [LARGE SCALE GENOMIC DNA]</scope>
</reference>
<evidence type="ECO:0000313" key="3">
    <source>
        <dbReference type="EMBL" id="PIR77767.1"/>
    </source>
</evidence>
<evidence type="ECO:0000259" key="1">
    <source>
        <dbReference type="Pfam" id="PF00534"/>
    </source>
</evidence>
<accession>A0A2M6P247</accession>
<dbReference type="GO" id="GO:0016757">
    <property type="term" value="F:glycosyltransferase activity"/>
    <property type="evidence" value="ECO:0007669"/>
    <property type="project" value="InterPro"/>
</dbReference>
<evidence type="ECO:0008006" key="5">
    <source>
        <dbReference type="Google" id="ProtNLM"/>
    </source>
</evidence>
<dbReference type="PANTHER" id="PTHR45947">
    <property type="entry name" value="SULFOQUINOVOSYL TRANSFERASE SQD2"/>
    <property type="match status" value="1"/>
</dbReference>
<name>A0A2M6P247_9BACT</name>
<feature type="domain" description="Glycosyltransferase subfamily 4-like N-terminal" evidence="2">
    <location>
        <begin position="16"/>
        <end position="206"/>
    </location>
</feature>
<feature type="domain" description="Glycosyl transferase family 1" evidence="1">
    <location>
        <begin position="220"/>
        <end position="368"/>
    </location>
</feature>
<evidence type="ECO:0000313" key="4">
    <source>
        <dbReference type="Proteomes" id="UP000228528"/>
    </source>
</evidence>
<dbReference type="InterPro" id="IPR001296">
    <property type="entry name" value="Glyco_trans_1"/>
</dbReference>
<protein>
    <recommendedName>
        <fullName evidence="5">Glycosyltransferase subfamily 4-like N-terminal domain-containing protein</fullName>
    </recommendedName>
</protein>
<dbReference type="SUPFAM" id="SSF53756">
    <property type="entry name" value="UDP-Glycosyltransferase/glycogen phosphorylase"/>
    <property type="match status" value="1"/>
</dbReference>
<gene>
    <name evidence="3" type="ORF">COU30_00695</name>
</gene>
<organism evidence="3 4">
    <name type="scientific">Candidatus Magasanikbacteria bacterium CG10_big_fil_rev_8_21_14_0_10_38_6</name>
    <dbReference type="NCBI Taxonomy" id="1974647"/>
    <lineage>
        <taxon>Bacteria</taxon>
        <taxon>Candidatus Magasanikiibacteriota</taxon>
    </lineage>
</organism>
<proteinExistence type="predicted"/>
<evidence type="ECO:0000259" key="2">
    <source>
        <dbReference type="Pfam" id="PF13439"/>
    </source>
</evidence>
<dbReference type="CDD" id="cd03823">
    <property type="entry name" value="GT4_ExpE7-like"/>
    <property type="match status" value="1"/>
</dbReference>
<sequence>MKICIINNIYPPYNRGGAEQVVIKTIQGLQHAGHDVVLITSSPKGDEFAKEHGITIYRVKPLNIFFYTNLHHYPVFLRAVWHVLDTFNISVAKKVQKILTKEQPDVVHTHNLMGLSFLIPRVIKAQGIRHIHTVHDVQLVEPSAMIIKEKEHAWRYNSPFTTIYSLIMSTLMGSPHVVISPSQFLKDFYQKRGFFTHSEMYIIRNPMTFDLQKQPTKTANKKTTQCSFLYVGQVEFHKGIDSLVDAFSSFKEKNVSLHIVGDGSKLDMLKEKAKHQHNIHIHGKVPHDELPKLFSDSDVTIVPSLCYENSPTVIFESFAFGIPVIASNIEGIAELIVEGENGFTFTAGDASALTQKIEWCIDHKAQIATMKQKTSASLVGLSIDSYIKALMSHYRS</sequence>
<dbReference type="EMBL" id="PFBW01000031">
    <property type="protein sequence ID" value="PIR77767.1"/>
    <property type="molecule type" value="Genomic_DNA"/>
</dbReference>
<dbReference type="Proteomes" id="UP000228528">
    <property type="component" value="Unassembled WGS sequence"/>
</dbReference>
<dbReference type="InterPro" id="IPR028098">
    <property type="entry name" value="Glyco_trans_4-like_N"/>
</dbReference>
<dbReference type="InterPro" id="IPR050194">
    <property type="entry name" value="Glycosyltransferase_grp1"/>
</dbReference>
<dbReference type="PANTHER" id="PTHR45947:SF13">
    <property type="entry name" value="TRANSFERASE"/>
    <property type="match status" value="1"/>
</dbReference>
<comment type="caution">
    <text evidence="3">The sequence shown here is derived from an EMBL/GenBank/DDBJ whole genome shotgun (WGS) entry which is preliminary data.</text>
</comment>